<keyword evidence="2 3" id="KW-0378">Hydrolase</keyword>
<dbReference type="Proteomes" id="UP000605986">
    <property type="component" value="Unassembled WGS sequence"/>
</dbReference>
<proteinExistence type="inferred from homology"/>
<reference evidence="5" key="1">
    <citation type="submission" date="2020-01" db="EMBL/GenBank/DDBJ databases">
        <title>Identification and distribution of gene clusters putatively required for synthesis of sphingolipid metabolism inhibitors in phylogenetically diverse species of the filamentous fungus Fusarium.</title>
        <authorList>
            <person name="Kim H.-S."/>
            <person name="Busman M."/>
            <person name="Brown D.W."/>
            <person name="Divon H."/>
            <person name="Uhlig S."/>
            <person name="Proctor R.H."/>
        </authorList>
    </citation>
    <scope>NUCLEOTIDE SEQUENCE</scope>
    <source>
        <strain evidence="5">NRRL 53441</strain>
    </source>
</reference>
<accession>A0A8H4KJ97</accession>
<sequence>MRFASSTFLIGAGWSLLGLPGSTLSLPHKDSAPLVTVKNGTYKGVYNAHYEQDYFLGVPYAQPPQRFSVAQGLNTSWDGIRLANKYSVHCYGYGYDQNGFKQSEDCLYLNIIRPAGEANSKLPVAAWIHGGGLVMGGAPDPRYNLSFIVEQSVALGTPVIGVSFNYRLSAFGFITGKEVLKDGATNLGFRDQRLALRWISENIAAFGGDPDKVTIFGESSGAESVAAQVFAYNGRDDGLFRGAIAESGFGAPLGRFPGGFNATELMQISFNSLVKSVPSCAKLSGSDTFLECLRKAPFQEIHLALNSSILGQSWAPVLDEDFLVNHTTNQLANGRFLKVPILIGANTDEGTSFGVGIRPKGEPVNTDDQLREALMPMIAPGAEKNTGKTADQLIDELMELYPNDQRVGIPSLEAWPHVIKPGDEYAKQFGLQYRRANAISGDYAMQYQRRRANKAWATHGTPSYAYRFNIRPNNVPPRAGVGHFQEVAFVFYNLNGDGYATNPFGGNGTYPAESKAMAKTISTAWINFVTGLDPNGGSGSELFDGEEWPVFELSDRPDGKGVVFNLNGTHVEVDDRRSRGMNWMADHALPVFGN</sequence>
<dbReference type="AlphaFoldDB" id="A0A8H4KJ97"/>
<dbReference type="EMBL" id="JAADJG010000221">
    <property type="protein sequence ID" value="KAF4451362.1"/>
    <property type="molecule type" value="Genomic_DNA"/>
</dbReference>
<dbReference type="Gene3D" id="3.40.50.1820">
    <property type="entry name" value="alpha/beta hydrolase"/>
    <property type="match status" value="1"/>
</dbReference>
<dbReference type="InterPro" id="IPR019819">
    <property type="entry name" value="Carboxylesterase_B_CS"/>
</dbReference>
<feature type="chain" id="PRO_5034299620" description="Carboxylic ester hydrolase" evidence="3">
    <location>
        <begin position="26"/>
        <end position="594"/>
    </location>
</feature>
<evidence type="ECO:0000259" key="4">
    <source>
        <dbReference type="Pfam" id="PF00135"/>
    </source>
</evidence>
<keyword evidence="3" id="KW-0732">Signal</keyword>
<organism evidence="5 6">
    <name type="scientific">Fusarium austroafricanum</name>
    <dbReference type="NCBI Taxonomy" id="2364996"/>
    <lineage>
        <taxon>Eukaryota</taxon>
        <taxon>Fungi</taxon>
        <taxon>Dikarya</taxon>
        <taxon>Ascomycota</taxon>
        <taxon>Pezizomycotina</taxon>
        <taxon>Sordariomycetes</taxon>
        <taxon>Hypocreomycetidae</taxon>
        <taxon>Hypocreales</taxon>
        <taxon>Nectriaceae</taxon>
        <taxon>Fusarium</taxon>
        <taxon>Fusarium concolor species complex</taxon>
    </lineage>
</organism>
<dbReference type="Pfam" id="PF00135">
    <property type="entry name" value="COesterase"/>
    <property type="match status" value="1"/>
</dbReference>
<protein>
    <recommendedName>
        <fullName evidence="3">Carboxylic ester hydrolase</fullName>
        <ecNumber evidence="3">3.1.1.-</ecNumber>
    </recommendedName>
</protein>
<evidence type="ECO:0000313" key="6">
    <source>
        <dbReference type="Proteomes" id="UP000605986"/>
    </source>
</evidence>
<dbReference type="SUPFAM" id="SSF53474">
    <property type="entry name" value="alpha/beta-Hydrolases"/>
    <property type="match status" value="1"/>
</dbReference>
<keyword evidence="6" id="KW-1185">Reference proteome</keyword>
<dbReference type="EC" id="3.1.1.-" evidence="3"/>
<name>A0A8H4KJ97_9HYPO</name>
<dbReference type="OrthoDB" id="408631at2759"/>
<evidence type="ECO:0000256" key="1">
    <source>
        <dbReference type="ARBA" id="ARBA00005964"/>
    </source>
</evidence>
<comment type="similarity">
    <text evidence="1 3">Belongs to the type-B carboxylesterase/lipase family.</text>
</comment>
<dbReference type="InterPro" id="IPR050309">
    <property type="entry name" value="Type-B_Carboxylest/Lipase"/>
</dbReference>
<feature type="domain" description="Carboxylesterase type B" evidence="4">
    <location>
        <begin position="32"/>
        <end position="551"/>
    </location>
</feature>
<dbReference type="GO" id="GO:0016787">
    <property type="term" value="F:hydrolase activity"/>
    <property type="evidence" value="ECO:0007669"/>
    <property type="project" value="UniProtKB-KW"/>
</dbReference>
<comment type="caution">
    <text evidence="5">The sequence shown here is derived from an EMBL/GenBank/DDBJ whole genome shotgun (WGS) entry which is preliminary data.</text>
</comment>
<dbReference type="InterPro" id="IPR029058">
    <property type="entry name" value="AB_hydrolase_fold"/>
</dbReference>
<dbReference type="InterPro" id="IPR002018">
    <property type="entry name" value="CarbesteraseB"/>
</dbReference>
<dbReference type="PROSITE" id="PS00941">
    <property type="entry name" value="CARBOXYLESTERASE_B_2"/>
    <property type="match status" value="1"/>
</dbReference>
<evidence type="ECO:0000313" key="5">
    <source>
        <dbReference type="EMBL" id="KAF4451362.1"/>
    </source>
</evidence>
<evidence type="ECO:0000256" key="3">
    <source>
        <dbReference type="RuleBase" id="RU361235"/>
    </source>
</evidence>
<dbReference type="PANTHER" id="PTHR11559">
    <property type="entry name" value="CARBOXYLESTERASE"/>
    <property type="match status" value="1"/>
</dbReference>
<dbReference type="PROSITE" id="PS00122">
    <property type="entry name" value="CARBOXYLESTERASE_B_1"/>
    <property type="match status" value="1"/>
</dbReference>
<evidence type="ECO:0000256" key="2">
    <source>
        <dbReference type="ARBA" id="ARBA00022801"/>
    </source>
</evidence>
<dbReference type="InterPro" id="IPR019826">
    <property type="entry name" value="Carboxylesterase_B_AS"/>
</dbReference>
<gene>
    <name evidence="5" type="ORF">F53441_5628</name>
</gene>
<feature type="signal peptide" evidence="3">
    <location>
        <begin position="1"/>
        <end position="25"/>
    </location>
</feature>